<dbReference type="CAZy" id="GH36">
    <property type="family name" value="Glycoside Hydrolase Family 36"/>
</dbReference>
<evidence type="ECO:0000313" key="2">
    <source>
        <dbReference type="EMBL" id="ADN49485.1"/>
    </source>
</evidence>
<name>E1QS92_VULDI</name>
<evidence type="ECO:0000256" key="1">
    <source>
        <dbReference type="ARBA" id="ARBA00023277"/>
    </source>
</evidence>
<dbReference type="InterPro" id="IPR017853">
    <property type="entry name" value="GH"/>
</dbReference>
<reference evidence="2 3" key="1">
    <citation type="journal article" date="2010" name="Stand. Genomic Sci.">
        <title>Complete genome sequence of Vulcanisaeta distributa type strain (IC-017).</title>
        <authorList>
            <person name="Mavromatis K."/>
            <person name="Sikorski J."/>
            <person name="Pabst E."/>
            <person name="Teshima H."/>
            <person name="Lapidus A."/>
            <person name="Lucas S."/>
            <person name="Nolan M."/>
            <person name="Glavina Del Rio T."/>
            <person name="Cheng J.F."/>
            <person name="Bruce D."/>
            <person name="Goodwin L."/>
            <person name="Pitluck S."/>
            <person name="Liolios K."/>
            <person name="Ivanova N."/>
            <person name="Mikhailova N."/>
            <person name="Pati A."/>
            <person name="Chen A."/>
            <person name="Palaniappan K."/>
            <person name="Land M."/>
            <person name="Hauser L."/>
            <person name="Chang Y.J."/>
            <person name="Jeffries C.D."/>
            <person name="Rohde M."/>
            <person name="Spring S."/>
            <person name="Goker M."/>
            <person name="Wirth R."/>
            <person name="Woyke T."/>
            <person name="Bristow J."/>
            <person name="Eisen J.A."/>
            <person name="Markowitz V."/>
            <person name="Hugenholtz P."/>
            <person name="Klenk H.P."/>
            <person name="Kyrpides N.C."/>
        </authorList>
    </citation>
    <scope>NUCLEOTIDE SEQUENCE [LARGE SCALE GENOMIC DNA]</scope>
    <source>
        <strain evidence="3">DSM 14429 / JCM 11212 / NBRC 100878 / IC-017</strain>
    </source>
</reference>
<reference evidence="3" key="2">
    <citation type="journal article" date="2010" name="Stand. Genomic Sci.">
        <title>Complete genome sequence of Vulcanisaeta distributa type strain (IC-017T).</title>
        <authorList>
            <person name="Mavromatis K."/>
            <person name="Sikorski J."/>
            <person name="Pabst E."/>
            <person name="Teshima H."/>
            <person name="Lapidus A."/>
            <person name="Lucas S."/>
            <person name="Nolan M."/>
            <person name="Glavina Del Rio T."/>
            <person name="Cheng J."/>
            <person name="Bruce D."/>
            <person name="Goodwin L."/>
            <person name="Pitluck S."/>
            <person name="Liolios K."/>
            <person name="Ivanova N."/>
            <person name="Mikhailova N."/>
            <person name="Pati A."/>
            <person name="Chen A."/>
            <person name="Palaniappan K."/>
            <person name="Land M."/>
            <person name="Hauser L."/>
            <person name="Chang Y."/>
            <person name="Jeffries C."/>
            <person name="Rohde M."/>
            <person name="Spring S."/>
            <person name="Goker M."/>
            <person name="Wirth R."/>
            <person name="Woyke T."/>
            <person name="Bristow J."/>
            <person name="Eisen J."/>
            <person name="Markowitz V."/>
            <person name="Hugenholtz P."/>
            <person name="Klenk H."/>
            <person name="Kyrpides N."/>
        </authorList>
    </citation>
    <scope>NUCLEOTIDE SEQUENCE [LARGE SCALE GENOMIC DNA]</scope>
    <source>
        <strain evidence="3">DSM 14429 / JCM 11212 / NBRC 100878 / IC-017</strain>
    </source>
</reference>
<keyword evidence="3" id="KW-1185">Reference proteome</keyword>
<dbReference type="KEGG" id="vdi:Vdis_0070"/>
<dbReference type="eggNOG" id="arCOG06049">
    <property type="taxonomic scope" value="Archaea"/>
</dbReference>
<dbReference type="InterPro" id="IPR008811">
    <property type="entry name" value="Glycosyl_hydrolases_36"/>
</dbReference>
<dbReference type="Pfam" id="PF05691">
    <property type="entry name" value="Raffinose_syn"/>
    <property type="match status" value="2"/>
</dbReference>
<dbReference type="RefSeq" id="WP_013335210.1">
    <property type="nucleotide sequence ID" value="NC_014537.1"/>
</dbReference>
<dbReference type="PANTHER" id="PTHR31268:SF32">
    <property type="entry name" value="GALACTINOL--SUCROSE GALACTOSYLTRANSFERASE 2-RELATED"/>
    <property type="match status" value="1"/>
</dbReference>
<dbReference type="AlphaFoldDB" id="E1QS92"/>
<dbReference type="PANTHER" id="PTHR31268">
    <property type="match status" value="1"/>
</dbReference>
<proteinExistence type="predicted"/>
<dbReference type="SUPFAM" id="SSF51445">
    <property type="entry name" value="(Trans)glycosidases"/>
    <property type="match status" value="1"/>
</dbReference>
<dbReference type="STRING" id="572478.Vdis_0070"/>
<keyword evidence="1" id="KW-0119">Carbohydrate metabolism</keyword>
<dbReference type="HOGENOM" id="CLU_415982_0_0_2"/>
<dbReference type="EMBL" id="CP002100">
    <property type="protein sequence ID" value="ADN49485.1"/>
    <property type="molecule type" value="Genomic_DNA"/>
</dbReference>
<protein>
    <submittedName>
        <fullName evidence="2">Raffinose synthase</fullName>
    </submittedName>
</protein>
<evidence type="ECO:0000313" key="3">
    <source>
        <dbReference type="Proteomes" id="UP000006681"/>
    </source>
</evidence>
<organism evidence="2 3">
    <name type="scientific">Vulcanisaeta distributa (strain DSM 14429 / JCM 11212 / NBRC 100878 / IC-017)</name>
    <dbReference type="NCBI Taxonomy" id="572478"/>
    <lineage>
        <taxon>Archaea</taxon>
        <taxon>Thermoproteota</taxon>
        <taxon>Thermoprotei</taxon>
        <taxon>Thermoproteales</taxon>
        <taxon>Thermoproteaceae</taxon>
        <taxon>Vulcanisaeta</taxon>
    </lineage>
</organism>
<accession>E1QS92</accession>
<dbReference type="InterPro" id="IPR013785">
    <property type="entry name" value="Aldolase_TIM"/>
</dbReference>
<dbReference type="Gene3D" id="3.20.20.70">
    <property type="entry name" value="Aldolase class I"/>
    <property type="match status" value="1"/>
</dbReference>
<dbReference type="Proteomes" id="UP000006681">
    <property type="component" value="Chromosome"/>
</dbReference>
<dbReference type="GeneID" id="9750984"/>
<gene>
    <name evidence="2" type="ordered locus">Vdis_0070</name>
</gene>
<sequence>MWTLTNRSLTVRFINGEECAYKVLESSFKLCDSELSLNILRYDYGSIIELSVRSDKIDLSEYPVTMDLDLNEQAQGLLALTLLNLASSFMDRAFNYYNYMAQGKTPRSEPPPERPEYPGNANYVGKWERDPVNCWAFPTFPRGPDKIPPYTVFLLTKLGNSYRAYLALSSGQLTGFIGPGPKLITFTGKPSRSIKGWPLVVGISKDPYNAVENAVKLASMVAPIKHRRSKVRPRFMVGLGWCSWNALLTEDLNHESIVRIIKGLRDRGVPIRWVLIDDGWQELSNGVLNSVKPDPSKFPKGFRALIDELKALGIEDVGLWFTINMYWRGVTEDFLNSLGVEGYRVGEGYVPIPNLEGAFKLYDAWLRLLKAEGFGFVKVDNQWIVHRLYWGLANDAEASRAIELALQLAAASNGLDVLNCMDMAPGNYGNYALSNAMRISQDYIPMWRADAKLHTLWSVYNSLLYSHFAYPDYDMWMSYDQSARLIAVTRVFSGGPIYITDREPERTNVELIKWITLSDGEVIRVDEPALPTRDILFRDPYNESVLLKLASTVNEYPVIAFMNINRDGLRISEKFRLDEMPMKLGGQYVYYKVISGEWGIIEANGSIKVELNELEVEVIVLAPLINGSKAVIGMAEKVLPPYPLNLIKINDRIVVRTRDEGTLLYVKDNTLSRVNVKASDIIEV</sequence>